<accession>A0A0A9XFI0</accession>
<reference evidence="3" key="1">
    <citation type="journal article" date="2014" name="PLoS ONE">
        <title>Transcriptome-Based Identification of ABC Transporters in the Western Tarnished Plant Bug Lygus hesperus.</title>
        <authorList>
            <person name="Hull J.J."/>
            <person name="Chaney K."/>
            <person name="Geib S.M."/>
            <person name="Fabrick J.A."/>
            <person name="Brent C.S."/>
            <person name="Walsh D."/>
            <person name="Lavine L.C."/>
        </authorList>
    </citation>
    <scope>NUCLEOTIDE SEQUENCE</scope>
</reference>
<protein>
    <submittedName>
        <fullName evidence="3">Uncharacterized protein</fullName>
    </submittedName>
</protein>
<dbReference type="InterPro" id="IPR002164">
    <property type="entry name" value="NAP_family"/>
</dbReference>
<dbReference type="AlphaFoldDB" id="A0A0A9XFI0"/>
<feature type="region of interest" description="Disordered" evidence="2">
    <location>
        <begin position="1"/>
        <end position="36"/>
    </location>
</feature>
<dbReference type="SUPFAM" id="SSF143113">
    <property type="entry name" value="NAP-like"/>
    <property type="match status" value="1"/>
</dbReference>
<dbReference type="Gene3D" id="1.20.5.1500">
    <property type="match status" value="1"/>
</dbReference>
<evidence type="ECO:0000313" key="3">
    <source>
        <dbReference type="EMBL" id="JAG19482.1"/>
    </source>
</evidence>
<sequence>MSQRKFLSRHTDPVSMGQVHVSSSDEEDGSMDDEYDDEEEEFDLIEALNEMSVYERRKVYALKGLHDEYLSIRHKLREELYELQRFHHKALASLFDARQQIVTGERDITEAELAMIVDDATVKTKENHVNDEEKESATTKSTENENEDVKESVSKEVKAEENTTITMKTNGKEDAHKVNKGVKIVTPDDECVASAV</sequence>
<reference evidence="3" key="2">
    <citation type="submission" date="2014-07" db="EMBL/GenBank/DDBJ databases">
        <authorList>
            <person name="Hull J."/>
        </authorList>
    </citation>
    <scope>NUCLEOTIDE SEQUENCE</scope>
</reference>
<gene>
    <name evidence="3" type="ORF">CM83_47129</name>
    <name evidence="4" type="ORF">g.27991</name>
</gene>
<evidence type="ECO:0000256" key="1">
    <source>
        <dbReference type="ARBA" id="ARBA00009947"/>
    </source>
</evidence>
<reference evidence="4" key="3">
    <citation type="journal article" date="2016" name="Gigascience">
        <title>De novo construction of an expanded transcriptome assembly for the western tarnished plant bug, Lygus hesperus.</title>
        <authorList>
            <person name="Tassone E.E."/>
            <person name="Geib S.M."/>
            <person name="Hall B."/>
            <person name="Fabrick J.A."/>
            <person name="Brent C.S."/>
            <person name="Hull J.J."/>
        </authorList>
    </citation>
    <scope>NUCLEOTIDE SEQUENCE</scope>
</reference>
<evidence type="ECO:0000256" key="2">
    <source>
        <dbReference type="SAM" id="MobiDB-lite"/>
    </source>
</evidence>
<feature type="compositionally biased region" description="Basic and acidic residues" evidence="2">
    <location>
        <begin position="126"/>
        <end position="137"/>
    </location>
</feature>
<organism evidence="3">
    <name type="scientific">Lygus hesperus</name>
    <name type="common">Western plant bug</name>
    <dbReference type="NCBI Taxonomy" id="30085"/>
    <lineage>
        <taxon>Eukaryota</taxon>
        <taxon>Metazoa</taxon>
        <taxon>Ecdysozoa</taxon>
        <taxon>Arthropoda</taxon>
        <taxon>Hexapoda</taxon>
        <taxon>Insecta</taxon>
        <taxon>Pterygota</taxon>
        <taxon>Neoptera</taxon>
        <taxon>Paraneoptera</taxon>
        <taxon>Hemiptera</taxon>
        <taxon>Heteroptera</taxon>
        <taxon>Panheteroptera</taxon>
        <taxon>Cimicomorpha</taxon>
        <taxon>Miridae</taxon>
        <taxon>Mirini</taxon>
        <taxon>Lygus</taxon>
    </lineage>
</organism>
<dbReference type="Pfam" id="PF00956">
    <property type="entry name" value="NAP"/>
    <property type="match status" value="1"/>
</dbReference>
<dbReference type="GO" id="GO:0006334">
    <property type="term" value="P:nucleosome assembly"/>
    <property type="evidence" value="ECO:0007669"/>
    <property type="project" value="InterPro"/>
</dbReference>
<proteinExistence type="inferred from homology"/>
<name>A0A0A9XFI0_LYGHE</name>
<dbReference type="EMBL" id="GDHC01001135">
    <property type="protein sequence ID" value="JAQ17494.1"/>
    <property type="molecule type" value="Transcribed_RNA"/>
</dbReference>
<dbReference type="GO" id="GO:0005634">
    <property type="term" value="C:nucleus"/>
    <property type="evidence" value="ECO:0007669"/>
    <property type="project" value="InterPro"/>
</dbReference>
<feature type="compositionally biased region" description="Acidic residues" evidence="2">
    <location>
        <begin position="24"/>
        <end position="36"/>
    </location>
</feature>
<dbReference type="InterPro" id="IPR037231">
    <property type="entry name" value="NAP-like_sf"/>
</dbReference>
<evidence type="ECO:0000313" key="4">
    <source>
        <dbReference type="EMBL" id="JAQ17494.1"/>
    </source>
</evidence>
<comment type="similarity">
    <text evidence="1">Belongs to the nucleosome assembly protein (NAP) family.</text>
</comment>
<dbReference type="EMBL" id="GBHO01024122">
    <property type="protein sequence ID" value="JAG19482.1"/>
    <property type="molecule type" value="Transcribed_RNA"/>
</dbReference>
<feature type="compositionally biased region" description="Basic and acidic residues" evidence="2">
    <location>
        <begin position="147"/>
        <end position="161"/>
    </location>
</feature>
<feature type="region of interest" description="Disordered" evidence="2">
    <location>
        <begin position="126"/>
        <end position="174"/>
    </location>
</feature>